<accession>A0A1Y2EZ31</accession>
<name>A0A1Y2EZ31_9BASI</name>
<reference evidence="1 2" key="1">
    <citation type="submission" date="2016-07" db="EMBL/GenBank/DDBJ databases">
        <title>Pervasive Adenine N6-methylation of Active Genes in Fungi.</title>
        <authorList>
            <consortium name="DOE Joint Genome Institute"/>
            <person name="Mondo S.J."/>
            <person name="Dannebaum R.O."/>
            <person name="Kuo R.C."/>
            <person name="Labutti K."/>
            <person name="Haridas S."/>
            <person name="Kuo A."/>
            <person name="Salamov A."/>
            <person name="Ahrendt S.R."/>
            <person name="Lipzen A."/>
            <person name="Sullivan W."/>
            <person name="Andreopoulos W.B."/>
            <person name="Clum A."/>
            <person name="Lindquist E."/>
            <person name="Daum C."/>
            <person name="Ramamoorthy G.K."/>
            <person name="Gryganskyi A."/>
            <person name="Culley D."/>
            <person name="Magnuson J.K."/>
            <person name="James T.Y."/>
            <person name="O'Malley M.A."/>
            <person name="Stajich J.E."/>
            <person name="Spatafora J.W."/>
            <person name="Visel A."/>
            <person name="Grigoriev I.V."/>
        </authorList>
    </citation>
    <scope>NUCLEOTIDE SEQUENCE [LARGE SCALE GENOMIC DNA]</scope>
    <source>
        <strain evidence="1 2">62-1032</strain>
    </source>
</reference>
<gene>
    <name evidence="1" type="ORF">BCR35DRAFT_332703</name>
</gene>
<protein>
    <submittedName>
        <fullName evidence="1">Uncharacterized protein</fullName>
    </submittedName>
</protein>
<keyword evidence="2" id="KW-1185">Reference proteome</keyword>
<evidence type="ECO:0000313" key="1">
    <source>
        <dbReference type="EMBL" id="ORY76892.1"/>
    </source>
</evidence>
<proteinExistence type="predicted"/>
<evidence type="ECO:0000313" key="2">
    <source>
        <dbReference type="Proteomes" id="UP000193467"/>
    </source>
</evidence>
<dbReference type="Proteomes" id="UP000193467">
    <property type="component" value="Unassembled WGS sequence"/>
</dbReference>
<dbReference type="EMBL" id="MCGR01000033">
    <property type="protein sequence ID" value="ORY76892.1"/>
    <property type="molecule type" value="Genomic_DNA"/>
</dbReference>
<organism evidence="1 2">
    <name type="scientific">Leucosporidium creatinivorum</name>
    <dbReference type="NCBI Taxonomy" id="106004"/>
    <lineage>
        <taxon>Eukaryota</taxon>
        <taxon>Fungi</taxon>
        <taxon>Dikarya</taxon>
        <taxon>Basidiomycota</taxon>
        <taxon>Pucciniomycotina</taxon>
        <taxon>Microbotryomycetes</taxon>
        <taxon>Leucosporidiales</taxon>
        <taxon>Leucosporidium</taxon>
    </lineage>
</organism>
<dbReference type="InParanoid" id="A0A1Y2EZ31"/>
<sequence>MERTLASLRAEHAAHPRGILIARAERLYRHVYGSELRNRPLTLLLRDQPETHPDDSTAAVFAMVSFVCRKMVGAVGRIEDASPLVFVGHRDWGTLNRWEKINVALAAKTYYEASPGPSVNP</sequence>
<comment type="caution">
    <text evidence="1">The sequence shown here is derived from an EMBL/GenBank/DDBJ whole genome shotgun (WGS) entry which is preliminary data.</text>
</comment>
<dbReference type="AlphaFoldDB" id="A0A1Y2EZ31"/>